<evidence type="ECO:0000256" key="2">
    <source>
        <dbReference type="ARBA" id="ARBA00022723"/>
    </source>
</evidence>
<proteinExistence type="inferred from homology"/>
<organism evidence="6 7">
    <name type="scientific">Absidia repens</name>
    <dbReference type="NCBI Taxonomy" id="90262"/>
    <lineage>
        <taxon>Eukaryota</taxon>
        <taxon>Fungi</taxon>
        <taxon>Fungi incertae sedis</taxon>
        <taxon>Mucoromycota</taxon>
        <taxon>Mucoromycotina</taxon>
        <taxon>Mucoromycetes</taxon>
        <taxon>Mucorales</taxon>
        <taxon>Cunninghamellaceae</taxon>
        <taxon>Absidia</taxon>
    </lineage>
</organism>
<protein>
    <submittedName>
        <fullName evidence="6">Beta-lactamase-like protein</fullName>
    </submittedName>
</protein>
<gene>
    <name evidence="6" type="ORF">BCR42DRAFT_450008</name>
</gene>
<dbReference type="GO" id="GO:0044550">
    <property type="term" value="P:secondary metabolite biosynthetic process"/>
    <property type="evidence" value="ECO:0007669"/>
    <property type="project" value="TreeGrafter"/>
</dbReference>
<dbReference type="Pfam" id="PF17778">
    <property type="entry name" value="WHD_BLACT"/>
    <property type="match status" value="1"/>
</dbReference>
<dbReference type="Gene3D" id="3.60.15.10">
    <property type="entry name" value="Ribonuclease Z/Hydroxyacylglutathione hydrolase-like"/>
    <property type="match status" value="1"/>
</dbReference>
<dbReference type="OrthoDB" id="17458at2759"/>
<comment type="caution">
    <text evidence="6">The sequence shown here is derived from an EMBL/GenBank/DDBJ whole genome shotgun (WGS) entry which is preliminary data.</text>
</comment>
<dbReference type="InterPro" id="IPR041516">
    <property type="entry name" value="LACTB2_WH"/>
</dbReference>
<dbReference type="SUPFAM" id="SSF56281">
    <property type="entry name" value="Metallo-hydrolase/oxidoreductase"/>
    <property type="match status" value="1"/>
</dbReference>
<evidence type="ECO:0000256" key="3">
    <source>
        <dbReference type="ARBA" id="ARBA00022801"/>
    </source>
</evidence>
<dbReference type="InterPro" id="IPR001279">
    <property type="entry name" value="Metallo-B-lactamas"/>
</dbReference>
<dbReference type="InterPro" id="IPR036866">
    <property type="entry name" value="RibonucZ/Hydroxyglut_hydro"/>
</dbReference>
<sequence>MAEALVKLAPFTRLSDRVWRVLGLNPGRFTLQGTNTYLIGTGPRKILLDCGEGIPEYVPLLEKSLQSISPQAYISDVIISHGHMDHFGGLESLLSTPFFKHKGIRVHKFPASTAPTTFSSCSNNSTNSSDDIYKPTTVIDIADLGHLQHFPTDIQVQPLHDQQVFRTEGATLKVLHTPGHTQDHCTFWLEEEQCVFTADCILGHGTAVFEDLSAYLAGLKSILALEPTRLYPGHGELVEPAIPKIKEYIAHREQREKQIVDFLAATPNDGTTGTSTISSGLSSSSSPPAYTPMDIVEVLYKDYPTSLHVPAAHSVLLHLLKLEKDGVVTWDRSLETSPSTAMWKRSELLQKKWHHL</sequence>
<keyword evidence="7" id="KW-1185">Reference proteome</keyword>
<feature type="domain" description="Metallo-beta-lactamase" evidence="5">
    <location>
        <begin position="33"/>
        <end position="234"/>
    </location>
</feature>
<evidence type="ECO:0000313" key="7">
    <source>
        <dbReference type="Proteomes" id="UP000193560"/>
    </source>
</evidence>
<evidence type="ECO:0000256" key="1">
    <source>
        <dbReference type="ARBA" id="ARBA00006759"/>
    </source>
</evidence>
<dbReference type="GO" id="GO:0046872">
    <property type="term" value="F:metal ion binding"/>
    <property type="evidence" value="ECO:0007669"/>
    <property type="project" value="UniProtKB-KW"/>
</dbReference>
<dbReference type="STRING" id="90262.A0A1X2IM71"/>
<dbReference type="InterPro" id="IPR036388">
    <property type="entry name" value="WH-like_DNA-bd_sf"/>
</dbReference>
<dbReference type="Gene3D" id="1.10.10.10">
    <property type="entry name" value="Winged helix-like DNA-binding domain superfamily/Winged helix DNA-binding domain"/>
    <property type="match status" value="1"/>
</dbReference>
<reference evidence="6 7" key="1">
    <citation type="submission" date="2016-07" db="EMBL/GenBank/DDBJ databases">
        <title>Pervasive Adenine N6-methylation of Active Genes in Fungi.</title>
        <authorList>
            <consortium name="DOE Joint Genome Institute"/>
            <person name="Mondo S.J."/>
            <person name="Dannebaum R.O."/>
            <person name="Kuo R.C."/>
            <person name="Labutti K."/>
            <person name="Haridas S."/>
            <person name="Kuo A."/>
            <person name="Salamov A."/>
            <person name="Ahrendt S.R."/>
            <person name="Lipzen A."/>
            <person name="Sullivan W."/>
            <person name="Andreopoulos W.B."/>
            <person name="Clum A."/>
            <person name="Lindquist E."/>
            <person name="Daum C."/>
            <person name="Ramamoorthy G.K."/>
            <person name="Gryganskyi A."/>
            <person name="Culley D."/>
            <person name="Magnuson J.K."/>
            <person name="James T.Y."/>
            <person name="O'Malley M.A."/>
            <person name="Stajich J.E."/>
            <person name="Spatafora J.W."/>
            <person name="Visel A."/>
            <person name="Grigoriev I.V."/>
        </authorList>
    </citation>
    <scope>NUCLEOTIDE SEQUENCE [LARGE SCALE GENOMIC DNA]</scope>
    <source>
        <strain evidence="6 7">NRRL 1336</strain>
    </source>
</reference>
<dbReference type="Proteomes" id="UP000193560">
    <property type="component" value="Unassembled WGS sequence"/>
</dbReference>
<dbReference type="PANTHER" id="PTHR23131:SF0">
    <property type="entry name" value="ENDORIBONUCLEASE LACTB2"/>
    <property type="match status" value="1"/>
</dbReference>
<evidence type="ECO:0000259" key="5">
    <source>
        <dbReference type="SMART" id="SM00849"/>
    </source>
</evidence>
<dbReference type="CDD" id="cd07722">
    <property type="entry name" value="LACTB2-like_MBL-fold"/>
    <property type="match status" value="1"/>
</dbReference>
<dbReference type="InterPro" id="IPR047921">
    <property type="entry name" value="LACTB2-like_MBL-fold"/>
</dbReference>
<dbReference type="PANTHER" id="PTHR23131">
    <property type="entry name" value="ENDORIBONUCLEASE LACTB2"/>
    <property type="match status" value="1"/>
</dbReference>
<dbReference type="Pfam" id="PF00753">
    <property type="entry name" value="Lactamase_B"/>
    <property type="match status" value="1"/>
</dbReference>
<accession>A0A1X2IM71</accession>
<dbReference type="AlphaFoldDB" id="A0A1X2IM71"/>
<dbReference type="GO" id="GO:0016787">
    <property type="term" value="F:hydrolase activity"/>
    <property type="evidence" value="ECO:0007669"/>
    <property type="project" value="UniProtKB-KW"/>
</dbReference>
<keyword evidence="2" id="KW-0479">Metal-binding</keyword>
<evidence type="ECO:0000256" key="4">
    <source>
        <dbReference type="ARBA" id="ARBA00022833"/>
    </source>
</evidence>
<keyword evidence="4" id="KW-0862">Zinc</keyword>
<comment type="similarity">
    <text evidence="1">Belongs to the metallo-beta-lactamase superfamily. Glyoxalase II family.</text>
</comment>
<evidence type="ECO:0000313" key="6">
    <source>
        <dbReference type="EMBL" id="ORZ18875.1"/>
    </source>
</evidence>
<dbReference type="InterPro" id="IPR050662">
    <property type="entry name" value="Sec-metab_biosynth-thioest"/>
</dbReference>
<dbReference type="SMART" id="SM00849">
    <property type="entry name" value="Lactamase_B"/>
    <property type="match status" value="1"/>
</dbReference>
<dbReference type="EMBL" id="MCGE01000008">
    <property type="protein sequence ID" value="ORZ18875.1"/>
    <property type="molecule type" value="Genomic_DNA"/>
</dbReference>
<name>A0A1X2IM71_9FUNG</name>
<keyword evidence="3" id="KW-0378">Hydrolase</keyword>